<name>A0A7R9U265_9VIRI</name>
<feature type="coiled-coil region" evidence="1">
    <location>
        <begin position="278"/>
        <end position="305"/>
    </location>
</feature>
<feature type="compositionally biased region" description="Basic and acidic residues" evidence="2">
    <location>
        <begin position="140"/>
        <end position="163"/>
    </location>
</feature>
<feature type="compositionally biased region" description="Basic and acidic residues" evidence="2">
    <location>
        <begin position="444"/>
        <end position="453"/>
    </location>
</feature>
<gene>
    <name evidence="3" type="ORF">PCOL08062_LOCUS11949</name>
</gene>
<dbReference type="AlphaFoldDB" id="A0A7R9U265"/>
<proteinExistence type="predicted"/>
<dbReference type="PROSITE" id="PS00978">
    <property type="entry name" value="FAD_G3PDH_2"/>
    <property type="match status" value="1"/>
</dbReference>
<protein>
    <submittedName>
        <fullName evidence="3">Uncharacterized protein</fullName>
    </submittedName>
</protein>
<sequence length="490" mass="51944">MPTMRGLFTGRTAPETGLEPEPAGAGGASGGKASEYRERAEERRRQAAERRAEASDERRARVQERKRQYAAAKAHRNGAVRAQQVSATPEQGAKPRDSAAADVAAEQVQRAVEGRKGAADASGTSPAARKSKQHAANGSGKRERAVERARREARSTAMAEKELAALMGGEVESEQDEAEALERALTEMSDDDSDLARPGAPRDDIEALMETLKAMGDDDADRDLLAEINAIPDEDEAAQLERELRGDAAASPASVAELEGREKEAKAAALSAKRSGDMDAARVALRELKLVRAQLEEARRAATESADAEVALAEEAEATKRAAVEHKRAGRLDEAKGALRRYKQLKAALDAQSSSGAAVPQSAGAVELSAPLQDRNGTEAPDAASSTELGALAGPDPAVLHQRALRRAAAAASLARKDALEHRRAGRMVEARAALERFKTLRAHAEGLERGDEPVASEPVSRQRTLVDDPQAALSEARRAAQTADAALGF</sequence>
<evidence type="ECO:0000313" key="3">
    <source>
        <dbReference type="EMBL" id="CAD8250417.1"/>
    </source>
</evidence>
<feature type="region of interest" description="Disordered" evidence="2">
    <location>
        <begin position="444"/>
        <end position="490"/>
    </location>
</feature>
<evidence type="ECO:0000256" key="1">
    <source>
        <dbReference type="SAM" id="Coils"/>
    </source>
</evidence>
<feature type="compositionally biased region" description="Low complexity" evidence="2">
    <location>
        <begin position="13"/>
        <end position="23"/>
    </location>
</feature>
<evidence type="ECO:0000256" key="2">
    <source>
        <dbReference type="SAM" id="MobiDB-lite"/>
    </source>
</evidence>
<keyword evidence="1" id="KW-0175">Coiled coil</keyword>
<feature type="compositionally biased region" description="Low complexity" evidence="2">
    <location>
        <begin position="480"/>
        <end position="490"/>
    </location>
</feature>
<organism evidence="3">
    <name type="scientific">Prasinoderma coloniale</name>
    <dbReference type="NCBI Taxonomy" id="156133"/>
    <lineage>
        <taxon>Eukaryota</taxon>
        <taxon>Viridiplantae</taxon>
        <taxon>Prasinodermophyta</taxon>
        <taxon>Prasinodermophyceae</taxon>
        <taxon>Prasinodermales</taxon>
        <taxon>Prasinodermaceae</taxon>
        <taxon>Prasinoderma</taxon>
    </lineage>
</organism>
<reference evidence="3" key="1">
    <citation type="submission" date="2021-01" db="EMBL/GenBank/DDBJ databases">
        <authorList>
            <person name="Corre E."/>
            <person name="Pelletier E."/>
            <person name="Niang G."/>
            <person name="Scheremetjew M."/>
            <person name="Finn R."/>
            <person name="Kale V."/>
            <person name="Holt S."/>
            <person name="Cochrane G."/>
            <person name="Meng A."/>
            <person name="Brown T."/>
            <person name="Cohen L."/>
        </authorList>
    </citation>
    <scope>NUCLEOTIDE SEQUENCE</scope>
    <source>
        <strain evidence="3">CCMP1413</strain>
    </source>
</reference>
<feature type="region of interest" description="Disordered" evidence="2">
    <location>
        <begin position="1"/>
        <end position="203"/>
    </location>
</feature>
<feature type="region of interest" description="Disordered" evidence="2">
    <location>
        <begin position="374"/>
        <end position="393"/>
    </location>
</feature>
<dbReference type="EMBL" id="HBDZ01015479">
    <property type="protein sequence ID" value="CAD8250417.1"/>
    <property type="molecule type" value="Transcribed_RNA"/>
</dbReference>
<accession>A0A7R9U265</accession>
<feature type="compositionally biased region" description="Basic and acidic residues" evidence="2">
    <location>
        <begin position="34"/>
        <end position="67"/>
    </location>
</feature>